<dbReference type="EMBL" id="LXQA010019438">
    <property type="protein sequence ID" value="MCH90973.1"/>
    <property type="molecule type" value="Genomic_DNA"/>
</dbReference>
<dbReference type="GO" id="GO:0004439">
    <property type="term" value="F:phosphatidylinositol-4,5-bisphosphate 5-phosphatase activity"/>
    <property type="evidence" value="ECO:0007669"/>
    <property type="project" value="TreeGrafter"/>
</dbReference>
<comment type="similarity">
    <text evidence="1">Belongs to the inositol polyphosphate 5-phosphatase family.</text>
</comment>
<feature type="domain" description="Inositol polyphosphate-related phosphatase" evidence="3">
    <location>
        <begin position="90"/>
        <end position="159"/>
    </location>
</feature>
<evidence type="ECO:0000256" key="1">
    <source>
        <dbReference type="ARBA" id="ARBA00010768"/>
    </source>
</evidence>
<dbReference type="InterPro" id="IPR000300">
    <property type="entry name" value="IPPc"/>
</dbReference>
<feature type="non-terminal residue" evidence="4">
    <location>
        <position position="1"/>
    </location>
</feature>
<evidence type="ECO:0000259" key="3">
    <source>
        <dbReference type="Pfam" id="PF22669"/>
    </source>
</evidence>
<dbReference type="GO" id="GO:0034485">
    <property type="term" value="F:phosphatidylinositol-3,4,5-trisphosphate 5-phosphatase activity"/>
    <property type="evidence" value="ECO:0007669"/>
    <property type="project" value="TreeGrafter"/>
</dbReference>
<dbReference type="Pfam" id="PF22669">
    <property type="entry name" value="Exo_endo_phos2"/>
    <property type="match status" value="1"/>
</dbReference>
<organism evidence="4 5">
    <name type="scientific">Trifolium medium</name>
    <dbReference type="NCBI Taxonomy" id="97028"/>
    <lineage>
        <taxon>Eukaryota</taxon>
        <taxon>Viridiplantae</taxon>
        <taxon>Streptophyta</taxon>
        <taxon>Embryophyta</taxon>
        <taxon>Tracheophyta</taxon>
        <taxon>Spermatophyta</taxon>
        <taxon>Magnoliopsida</taxon>
        <taxon>eudicotyledons</taxon>
        <taxon>Gunneridae</taxon>
        <taxon>Pentapetalae</taxon>
        <taxon>rosids</taxon>
        <taxon>fabids</taxon>
        <taxon>Fabales</taxon>
        <taxon>Fabaceae</taxon>
        <taxon>Papilionoideae</taxon>
        <taxon>50 kb inversion clade</taxon>
        <taxon>NPAAA clade</taxon>
        <taxon>Hologalegina</taxon>
        <taxon>IRL clade</taxon>
        <taxon>Trifolieae</taxon>
        <taxon>Trifolium</taxon>
    </lineage>
</organism>
<keyword evidence="2" id="KW-0378">Hydrolase</keyword>
<reference evidence="4 5" key="1">
    <citation type="journal article" date="2018" name="Front. Plant Sci.">
        <title>Red Clover (Trifolium pratense) and Zigzag Clover (T. medium) - A Picture of Genomic Similarities and Differences.</title>
        <authorList>
            <person name="Dluhosova J."/>
            <person name="Istvanek J."/>
            <person name="Nedelnik J."/>
            <person name="Repkova J."/>
        </authorList>
    </citation>
    <scope>NUCLEOTIDE SEQUENCE [LARGE SCALE GENOMIC DNA]</scope>
    <source>
        <strain evidence="5">cv. 10/8</strain>
        <tissue evidence="4">Leaf</tissue>
    </source>
</reference>
<keyword evidence="5" id="KW-1185">Reference proteome</keyword>
<dbReference type="PANTHER" id="PTHR45666">
    <property type="entry name" value="TYPE IV INOSITOL POLYPHOSPHATE 5-PHOSPHATASE 9"/>
    <property type="match status" value="1"/>
</dbReference>
<dbReference type="GO" id="GO:0046856">
    <property type="term" value="P:phosphatidylinositol dephosphorylation"/>
    <property type="evidence" value="ECO:0007669"/>
    <property type="project" value="InterPro"/>
</dbReference>
<dbReference type="InterPro" id="IPR036691">
    <property type="entry name" value="Endo/exonu/phosph_ase_sf"/>
</dbReference>
<proteinExistence type="inferred from homology"/>
<dbReference type="SUPFAM" id="SSF56219">
    <property type="entry name" value="DNase I-like"/>
    <property type="match status" value="1"/>
</dbReference>
<dbReference type="Gene3D" id="3.60.10.10">
    <property type="entry name" value="Endonuclease/exonuclease/phosphatase"/>
    <property type="match status" value="1"/>
</dbReference>
<evidence type="ECO:0000313" key="5">
    <source>
        <dbReference type="Proteomes" id="UP000265520"/>
    </source>
</evidence>
<dbReference type="GO" id="GO:0004445">
    <property type="term" value="F:inositol-polyphosphate 5-phosphatase activity"/>
    <property type="evidence" value="ECO:0007669"/>
    <property type="project" value="InterPro"/>
</dbReference>
<gene>
    <name evidence="4" type="ORF">A2U01_0011897</name>
</gene>
<comment type="caution">
    <text evidence="4">The sequence shown here is derived from an EMBL/GenBank/DDBJ whole genome shotgun (WGS) entry which is preliminary data.</text>
</comment>
<evidence type="ECO:0000313" key="4">
    <source>
        <dbReference type="EMBL" id="MCH90973.1"/>
    </source>
</evidence>
<feature type="non-terminal residue" evidence="4">
    <location>
        <position position="169"/>
    </location>
</feature>
<dbReference type="AlphaFoldDB" id="A0A392MUJ0"/>
<protein>
    <submittedName>
        <fullName evidence="4">Type I inositol 145-trisphosphate 5-phosphatase CVP2-like</fullName>
    </submittedName>
</protein>
<name>A0A392MUJ0_9FABA</name>
<dbReference type="FunFam" id="3.60.10.10:FF:000023">
    <property type="entry name" value="Type IV inositol polyphosphate 5-phosphatase 7"/>
    <property type="match status" value="1"/>
</dbReference>
<dbReference type="Proteomes" id="UP000265520">
    <property type="component" value="Unassembled WGS sequence"/>
</dbReference>
<accession>A0A392MUJ0</accession>
<dbReference type="PANTHER" id="PTHR45666:SF65">
    <property type="entry name" value="INOSITOL POLYPHOSPHATE-RELATED PHOSPHATASE DOMAIN-CONTAINING PROTEIN"/>
    <property type="match status" value="1"/>
</dbReference>
<sequence>LSWSKKMVRKFFNIKCKTEDTTLQRDGFACRGSDLEYRSRSSLSEREACTIKKSRTEKFSRKSDQVRRARMNLDHPRIIDVHNYSIFVATWNVAGRSPPTNLSIDDWLHASPPTDIYVLGFQEIVPLNAGNILGAEDNGPAKKWLALIGNTLNNLPGTSGGNGYYTPSP</sequence>
<dbReference type="InterPro" id="IPR045849">
    <property type="entry name" value="IP5P_plant"/>
</dbReference>
<evidence type="ECO:0000256" key="2">
    <source>
        <dbReference type="ARBA" id="ARBA00022801"/>
    </source>
</evidence>